<dbReference type="PANTHER" id="PTHR30034">
    <property type="entry name" value="FLAGELLAR MOTOR SWITCH PROTEIN FLIM"/>
    <property type="match status" value="1"/>
</dbReference>
<keyword evidence="7" id="KW-0283">Flagellar rotation</keyword>
<keyword evidence="5" id="KW-1003">Cell membrane</keyword>
<dbReference type="GO" id="GO:0009425">
    <property type="term" value="C:bacterial-type flagellum basal body"/>
    <property type="evidence" value="ECO:0007669"/>
    <property type="project" value="UniProtKB-SubCell"/>
</dbReference>
<gene>
    <name evidence="11" type="primary">fliM_14</name>
    <name evidence="11" type="ORF">SDC9_167759</name>
</gene>
<keyword evidence="11" id="KW-0282">Flagellum</keyword>
<dbReference type="EMBL" id="VSSQ01068130">
    <property type="protein sequence ID" value="MPN20380.1"/>
    <property type="molecule type" value="Genomic_DNA"/>
</dbReference>
<evidence type="ECO:0000256" key="3">
    <source>
        <dbReference type="ARBA" id="ARBA00011049"/>
    </source>
</evidence>
<evidence type="ECO:0000259" key="10">
    <source>
        <dbReference type="Pfam" id="PF01052"/>
    </source>
</evidence>
<dbReference type="GO" id="GO:0003774">
    <property type="term" value="F:cytoskeletal motor activity"/>
    <property type="evidence" value="ECO:0007669"/>
    <property type="project" value="InterPro"/>
</dbReference>
<dbReference type="GO" id="GO:0071978">
    <property type="term" value="P:bacterial-type flagellum-dependent swarming motility"/>
    <property type="evidence" value="ECO:0007669"/>
    <property type="project" value="TreeGrafter"/>
</dbReference>
<dbReference type="GO" id="GO:0005886">
    <property type="term" value="C:plasma membrane"/>
    <property type="evidence" value="ECO:0007669"/>
    <property type="project" value="UniProtKB-SubCell"/>
</dbReference>
<dbReference type="AlphaFoldDB" id="A0A645G389"/>
<feature type="domain" description="Flagellar motor switch protein FliN-like C-terminal" evidence="10">
    <location>
        <begin position="141"/>
        <end position="208"/>
    </location>
</feature>
<dbReference type="InterPro" id="IPR001689">
    <property type="entry name" value="Flag_FliM"/>
</dbReference>
<dbReference type="Gene3D" id="3.40.1550.10">
    <property type="entry name" value="CheC-like"/>
    <property type="match status" value="1"/>
</dbReference>
<organism evidence="11">
    <name type="scientific">bioreactor metagenome</name>
    <dbReference type="NCBI Taxonomy" id="1076179"/>
    <lineage>
        <taxon>unclassified sequences</taxon>
        <taxon>metagenomes</taxon>
        <taxon>ecological metagenomes</taxon>
    </lineage>
</organism>
<evidence type="ECO:0000256" key="7">
    <source>
        <dbReference type="ARBA" id="ARBA00022779"/>
    </source>
</evidence>
<dbReference type="Pfam" id="PF02154">
    <property type="entry name" value="FliM"/>
    <property type="match status" value="1"/>
</dbReference>
<keyword evidence="9" id="KW-0975">Bacterial flagellum</keyword>
<protein>
    <recommendedName>
        <fullName evidence="4">Flagellar motor switch protein FliM</fullName>
    </recommendedName>
</protein>
<dbReference type="InterPro" id="IPR036429">
    <property type="entry name" value="SpoA-like_sf"/>
</dbReference>
<accession>A0A645G389</accession>
<dbReference type="InterPro" id="IPR001543">
    <property type="entry name" value="FliN-like_C"/>
</dbReference>
<proteinExistence type="inferred from homology"/>
<evidence type="ECO:0000256" key="2">
    <source>
        <dbReference type="ARBA" id="ARBA00004202"/>
    </source>
</evidence>
<dbReference type="SUPFAM" id="SSF103039">
    <property type="entry name" value="CheC-like"/>
    <property type="match status" value="1"/>
</dbReference>
<dbReference type="CDD" id="cd17908">
    <property type="entry name" value="FliM"/>
    <property type="match status" value="1"/>
</dbReference>
<evidence type="ECO:0000256" key="6">
    <source>
        <dbReference type="ARBA" id="ARBA00022500"/>
    </source>
</evidence>
<evidence type="ECO:0000256" key="1">
    <source>
        <dbReference type="ARBA" id="ARBA00004117"/>
    </source>
</evidence>
<keyword evidence="11" id="KW-0966">Cell projection</keyword>
<keyword evidence="11" id="KW-0969">Cilium</keyword>
<sequence length="224" mass="25213">MSTTIGFYIIDRVLGGPGNGVNLNRDYTEIEISILTKVFERIAQRVQDSWQNNLEIESTLNGIETNPQLLQILSPDDIVVIVMMSVRLGNKLDGTLSICIPGEFLDDVVDRFSPKAARPNKRPDPEKEEIKRRVVLENVCESNLEIEAIFDQFTMQLKEFIQLQPGDVIPLNKPLDDDILVKVNEIPWSTAKLGETKQKKAIKLSHILSNGNEGIQWGKNKTSS</sequence>
<evidence type="ECO:0000256" key="9">
    <source>
        <dbReference type="ARBA" id="ARBA00023143"/>
    </source>
</evidence>
<keyword evidence="8" id="KW-0472">Membrane</keyword>
<keyword evidence="6" id="KW-0145">Chemotaxis</keyword>
<comment type="subcellular location">
    <subcellularLocation>
        <location evidence="1">Bacterial flagellum basal body</location>
    </subcellularLocation>
    <subcellularLocation>
        <location evidence="2">Cell membrane</location>
        <topology evidence="2">Peripheral membrane protein</topology>
    </subcellularLocation>
</comment>
<comment type="caution">
    <text evidence="11">The sequence shown here is derived from an EMBL/GenBank/DDBJ whole genome shotgun (WGS) entry which is preliminary data.</text>
</comment>
<dbReference type="Gene3D" id="2.30.330.10">
    <property type="entry name" value="SpoA-like"/>
    <property type="match status" value="1"/>
</dbReference>
<evidence type="ECO:0000256" key="5">
    <source>
        <dbReference type="ARBA" id="ARBA00022475"/>
    </source>
</evidence>
<dbReference type="GO" id="GO:0050918">
    <property type="term" value="P:positive chemotaxis"/>
    <property type="evidence" value="ECO:0007669"/>
    <property type="project" value="TreeGrafter"/>
</dbReference>
<evidence type="ECO:0000256" key="4">
    <source>
        <dbReference type="ARBA" id="ARBA00021898"/>
    </source>
</evidence>
<comment type="similarity">
    <text evidence="3">Belongs to the FliM family.</text>
</comment>
<evidence type="ECO:0000313" key="11">
    <source>
        <dbReference type="EMBL" id="MPN20380.1"/>
    </source>
</evidence>
<dbReference type="SUPFAM" id="SSF101801">
    <property type="entry name" value="Surface presentation of antigens (SPOA)"/>
    <property type="match status" value="1"/>
</dbReference>
<name>A0A645G389_9ZZZZ</name>
<dbReference type="InterPro" id="IPR028976">
    <property type="entry name" value="CheC-like_sf"/>
</dbReference>
<reference evidence="11" key="1">
    <citation type="submission" date="2019-08" db="EMBL/GenBank/DDBJ databases">
        <authorList>
            <person name="Kucharzyk K."/>
            <person name="Murdoch R.W."/>
            <person name="Higgins S."/>
            <person name="Loffler F."/>
        </authorList>
    </citation>
    <scope>NUCLEOTIDE SEQUENCE</scope>
</reference>
<evidence type="ECO:0000256" key="8">
    <source>
        <dbReference type="ARBA" id="ARBA00023136"/>
    </source>
</evidence>
<dbReference type="Pfam" id="PF01052">
    <property type="entry name" value="FliMN_C"/>
    <property type="match status" value="1"/>
</dbReference>
<dbReference type="PANTHER" id="PTHR30034:SF6">
    <property type="entry name" value="YOP PROTEINS TRANSLOCATION PROTEIN Q"/>
    <property type="match status" value="1"/>
</dbReference>